<proteinExistence type="predicted"/>
<dbReference type="EMBL" id="CAUYUJ010015464">
    <property type="protein sequence ID" value="CAK0854279.1"/>
    <property type="molecule type" value="Genomic_DNA"/>
</dbReference>
<comment type="caution">
    <text evidence="1">The sequence shown here is derived from an EMBL/GenBank/DDBJ whole genome shotgun (WGS) entry which is preliminary data.</text>
</comment>
<keyword evidence="2" id="KW-1185">Reference proteome</keyword>
<sequence length="100" mass="11264">MEVPGSVWAHLGLLEASVDLWTPRWPASRTSGDFRKLLETSAVRSDMSDRGRCKILGSTCRRRLGARDESGRFDSAGRARFRRITRILEGQHPTRAVVLL</sequence>
<accession>A0ABN9U5L1</accession>
<organism evidence="1 2">
    <name type="scientific">Prorocentrum cordatum</name>
    <dbReference type="NCBI Taxonomy" id="2364126"/>
    <lineage>
        <taxon>Eukaryota</taxon>
        <taxon>Sar</taxon>
        <taxon>Alveolata</taxon>
        <taxon>Dinophyceae</taxon>
        <taxon>Prorocentrales</taxon>
        <taxon>Prorocentraceae</taxon>
        <taxon>Prorocentrum</taxon>
    </lineage>
</organism>
<protein>
    <submittedName>
        <fullName evidence="1">Uncharacterized protein</fullName>
    </submittedName>
</protein>
<evidence type="ECO:0000313" key="1">
    <source>
        <dbReference type="EMBL" id="CAK0854279.1"/>
    </source>
</evidence>
<gene>
    <name evidence="1" type="ORF">PCOR1329_LOCUS45440</name>
</gene>
<reference evidence="1" key="1">
    <citation type="submission" date="2023-10" db="EMBL/GenBank/DDBJ databases">
        <authorList>
            <person name="Chen Y."/>
            <person name="Shah S."/>
            <person name="Dougan E. K."/>
            <person name="Thang M."/>
            <person name="Chan C."/>
        </authorList>
    </citation>
    <scope>NUCLEOTIDE SEQUENCE [LARGE SCALE GENOMIC DNA]</scope>
</reference>
<evidence type="ECO:0000313" key="2">
    <source>
        <dbReference type="Proteomes" id="UP001189429"/>
    </source>
</evidence>
<name>A0ABN9U5L1_9DINO</name>
<dbReference type="Proteomes" id="UP001189429">
    <property type="component" value="Unassembled WGS sequence"/>
</dbReference>